<comment type="caution">
    <text evidence="1">The sequence shown here is derived from an EMBL/GenBank/DDBJ whole genome shotgun (WGS) entry which is preliminary data.</text>
</comment>
<gene>
    <name evidence="1" type="ORF">H010_19452</name>
</gene>
<dbReference type="OrthoDB" id="9133279at2"/>
<proteinExistence type="predicted"/>
<dbReference type="Pfam" id="PF16137">
    <property type="entry name" value="DUF4845"/>
    <property type="match status" value="1"/>
</dbReference>
<name>A0A9X4NVM0_9BURK</name>
<protein>
    <recommendedName>
        <fullName evidence="3">DUF4845 domain-containing protein</fullName>
    </recommendedName>
</protein>
<reference evidence="1" key="1">
    <citation type="submission" date="2013-01" db="EMBL/GenBank/DDBJ databases">
        <title>Genome draft of Hydrogenophaga taeniospiralis 2K1.</title>
        <authorList>
            <person name="Gomila M."/>
            <person name="Lalucat J."/>
        </authorList>
    </citation>
    <scope>NUCLEOTIDE SEQUENCE</scope>
    <source>
        <strain evidence="1">CCUG 15921</strain>
    </source>
</reference>
<dbReference type="EMBL" id="AOGK01000021">
    <property type="protein sequence ID" value="MDG5977441.1"/>
    <property type="molecule type" value="Genomic_DNA"/>
</dbReference>
<evidence type="ECO:0000313" key="1">
    <source>
        <dbReference type="EMBL" id="MDG5977441.1"/>
    </source>
</evidence>
<dbReference type="InterPro" id="IPR032314">
    <property type="entry name" value="DUF4845"/>
</dbReference>
<dbReference type="RefSeq" id="WP_068173956.1">
    <property type="nucleotide sequence ID" value="NZ_BCWR01000015.1"/>
</dbReference>
<sequence>MTHVKLKQQQRGLTFFGLLVVGILLAFAGVVLAQVVPTYIEFLAVQKAVQRSSTGSTVAEVRMIFDKAAQIDDITTISGKDLVVSKEGSQVVVSFAYNRDIHLAGPAYLVMKYEGRSK</sequence>
<evidence type="ECO:0008006" key="3">
    <source>
        <dbReference type="Google" id="ProtNLM"/>
    </source>
</evidence>
<keyword evidence="2" id="KW-1185">Reference proteome</keyword>
<evidence type="ECO:0000313" key="2">
    <source>
        <dbReference type="Proteomes" id="UP001152876"/>
    </source>
</evidence>
<accession>A0A9X4NVM0</accession>
<dbReference type="Proteomes" id="UP001152876">
    <property type="component" value="Unassembled WGS sequence"/>
</dbReference>
<dbReference type="AlphaFoldDB" id="A0A9X4NVM0"/>
<organism evidence="1 2">
    <name type="scientific">Hydrogenophaga taeniospiralis CCUG 15921</name>
    <dbReference type="NCBI Taxonomy" id="1281780"/>
    <lineage>
        <taxon>Bacteria</taxon>
        <taxon>Pseudomonadati</taxon>
        <taxon>Pseudomonadota</taxon>
        <taxon>Betaproteobacteria</taxon>
        <taxon>Burkholderiales</taxon>
        <taxon>Comamonadaceae</taxon>
        <taxon>Hydrogenophaga</taxon>
    </lineage>
</organism>